<dbReference type="EMBL" id="BNJF01000002">
    <property type="protein sequence ID" value="GHO45875.1"/>
    <property type="molecule type" value="Genomic_DNA"/>
</dbReference>
<dbReference type="PRINTS" id="PR00368">
    <property type="entry name" value="FADPNR"/>
</dbReference>
<dbReference type="Gene3D" id="3.50.50.60">
    <property type="entry name" value="FAD/NAD(P)-binding domain"/>
    <property type="match status" value="2"/>
</dbReference>
<comment type="cofactor">
    <cofactor evidence="1">
        <name>FAD</name>
        <dbReference type="ChEBI" id="CHEBI:57692"/>
    </cofactor>
</comment>
<dbReference type="Pfam" id="PF07992">
    <property type="entry name" value="Pyr_redox_2"/>
    <property type="match status" value="1"/>
</dbReference>
<evidence type="ECO:0000259" key="7">
    <source>
        <dbReference type="Pfam" id="PF14759"/>
    </source>
</evidence>
<evidence type="ECO:0000256" key="3">
    <source>
        <dbReference type="ARBA" id="ARBA00022827"/>
    </source>
</evidence>
<feature type="region of interest" description="Disordered" evidence="5">
    <location>
        <begin position="416"/>
        <end position="461"/>
    </location>
</feature>
<dbReference type="InterPro" id="IPR023753">
    <property type="entry name" value="FAD/NAD-binding_dom"/>
</dbReference>
<name>A0A8J3MUX5_9CHLR</name>
<dbReference type="GO" id="GO:0016651">
    <property type="term" value="F:oxidoreductase activity, acting on NAD(P)H"/>
    <property type="evidence" value="ECO:0007669"/>
    <property type="project" value="TreeGrafter"/>
</dbReference>
<dbReference type="PRINTS" id="PR00411">
    <property type="entry name" value="PNDRDTASEI"/>
</dbReference>
<dbReference type="AlphaFoldDB" id="A0A8J3MUX5"/>
<gene>
    <name evidence="8" type="primary">hcaD_1</name>
    <name evidence="8" type="ORF">KSX_40380</name>
</gene>
<dbReference type="InterPro" id="IPR028202">
    <property type="entry name" value="Reductase_C"/>
</dbReference>
<feature type="domain" description="FAD/NAD(P)-binding" evidence="6">
    <location>
        <begin position="16"/>
        <end position="322"/>
    </location>
</feature>
<organism evidence="8 9">
    <name type="scientific">Ktedonospora formicarum</name>
    <dbReference type="NCBI Taxonomy" id="2778364"/>
    <lineage>
        <taxon>Bacteria</taxon>
        <taxon>Bacillati</taxon>
        <taxon>Chloroflexota</taxon>
        <taxon>Ktedonobacteria</taxon>
        <taxon>Ktedonobacterales</taxon>
        <taxon>Ktedonobacteraceae</taxon>
        <taxon>Ktedonospora</taxon>
    </lineage>
</organism>
<evidence type="ECO:0000256" key="1">
    <source>
        <dbReference type="ARBA" id="ARBA00001974"/>
    </source>
</evidence>
<feature type="domain" description="Reductase C-terminal" evidence="7">
    <location>
        <begin position="345"/>
        <end position="423"/>
    </location>
</feature>
<keyword evidence="2" id="KW-0285">Flavoprotein</keyword>
<dbReference type="Gene3D" id="3.30.390.30">
    <property type="match status" value="1"/>
</dbReference>
<reference evidence="8" key="1">
    <citation type="submission" date="2020-10" db="EMBL/GenBank/DDBJ databases">
        <title>Taxonomic study of unclassified bacteria belonging to the class Ktedonobacteria.</title>
        <authorList>
            <person name="Yabe S."/>
            <person name="Wang C.M."/>
            <person name="Zheng Y."/>
            <person name="Sakai Y."/>
            <person name="Cavaletti L."/>
            <person name="Monciardini P."/>
            <person name="Donadio S."/>
        </authorList>
    </citation>
    <scope>NUCLEOTIDE SEQUENCE</scope>
    <source>
        <strain evidence="8">SOSP1-1</strain>
    </source>
</reference>
<evidence type="ECO:0000313" key="8">
    <source>
        <dbReference type="EMBL" id="GHO45875.1"/>
    </source>
</evidence>
<evidence type="ECO:0000256" key="2">
    <source>
        <dbReference type="ARBA" id="ARBA00022630"/>
    </source>
</evidence>
<dbReference type="SUPFAM" id="SSF55424">
    <property type="entry name" value="FAD/NAD-linked reductases, dimerisation (C-terminal) domain"/>
    <property type="match status" value="1"/>
</dbReference>
<dbReference type="PANTHER" id="PTHR43557">
    <property type="entry name" value="APOPTOSIS-INDUCING FACTOR 1"/>
    <property type="match status" value="1"/>
</dbReference>
<dbReference type="InterPro" id="IPR016156">
    <property type="entry name" value="FAD/NAD-linked_Rdtase_dimer_sf"/>
</dbReference>
<keyword evidence="4" id="KW-0560">Oxidoreductase</keyword>
<protein>
    <submittedName>
        <fullName evidence="8">Pyridine nucleotide-disulfide oxidoreductase</fullName>
    </submittedName>
</protein>
<dbReference type="SUPFAM" id="SSF51905">
    <property type="entry name" value="FAD/NAD(P)-binding domain"/>
    <property type="match status" value="1"/>
</dbReference>
<evidence type="ECO:0000256" key="4">
    <source>
        <dbReference type="ARBA" id="ARBA00023002"/>
    </source>
</evidence>
<keyword evidence="9" id="KW-1185">Reference proteome</keyword>
<accession>A0A8J3MUX5</accession>
<sequence length="488" mass="52078">MTSSHPPIMPGFTNGHVVIVGASLAGLRAAEALRAEGFTGPLTLIGDESEEPYDRPPLSKSVLTGWISAEHTTLPRQRNIAAKWLLGVPAMALDVPNREVQLADRRRIGFDRLLITTGTRARPWPEPKQAALDGVFTVRTREDAARLHARLASKPKRVLVIGAGFTGSEVASVCRELGLEVTVTERSATPLAGALGQAAGAYAAHLQRQHGVDLRCNTTVMALEGDAQKKLCRARLSDGDELDVEVAVVALGAVRNTEWLRNAGLAADGRGVVCDASCRVFDADGIVTDDIFVAGDVARWPHPLYDGELLVVEHWSNAVTQAETAAHNMLASSATRRAHKHLPSFWSNQFEVNIKAIGLPVIADTIVLTQGSLEEGRLVAAYGHQGRIIAAVAVNAARYLPAYQTLIEARAPFPPELHASDEPAELHSMPAGFPKRGQPTHDPGAVPTGAGPNTPEQPVEGDALTLLDPRVPLGAPPLLTPHLNRISI</sequence>
<dbReference type="Proteomes" id="UP000612362">
    <property type="component" value="Unassembled WGS sequence"/>
</dbReference>
<evidence type="ECO:0000313" key="9">
    <source>
        <dbReference type="Proteomes" id="UP000612362"/>
    </source>
</evidence>
<comment type="caution">
    <text evidence="8">The sequence shown here is derived from an EMBL/GenBank/DDBJ whole genome shotgun (WGS) entry which is preliminary data.</text>
</comment>
<dbReference type="Pfam" id="PF14759">
    <property type="entry name" value="Reductase_C"/>
    <property type="match status" value="1"/>
</dbReference>
<dbReference type="InterPro" id="IPR050446">
    <property type="entry name" value="FAD-oxidoreductase/Apoptosis"/>
</dbReference>
<dbReference type="PANTHER" id="PTHR43557:SF2">
    <property type="entry name" value="RIESKE DOMAIN-CONTAINING PROTEIN-RELATED"/>
    <property type="match status" value="1"/>
</dbReference>
<keyword evidence="3" id="KW-0274">FAD</keyword>
<evidence type="ECO:0000259" key="6">
    <source>
        <dbReference type="Pfam" id="PF07992"/>
    </source>
</evidence>
<dbReference type="GO" id="GO:0005737">
    <property type="term" value="C:cytoplasm"/>
    <property type="evidence" value="ECO:0007669"/>
    <property type="project" value="TreeGrafter"/>
</dbReference>
<evidence type="ECO:0000256" key="5">
    <source>
        <dbReference type="SAM" id="MobiDB-lite"/>
    </source>
</evidence>
<dbReference type="InterPro" id="IPR036188">
    <property type="entry name" value="FAD/NAD-bd_sf"/>
</dbReference>
<dbReference type="RefSeq" id="WP_236031406.1">
    <property type="nucleotide sequence ID" value="NZ_BNJF01000002.1"/>
</dbReference>
<proteinExistence type="predicted"/>